<dbReference type="SUPFAM" id="SSF48619">
    <property type="entry name" value="Phospholipase A2, PLA2"/>
    <property type="match status" value="1"/>
</dbReference>
<evidence type="ECO:0000313" key="2">
    <source>
        <dbReference type="EMBL" id="SMQ54984.1"/>
    </source>
</evidence>
<dbReference type="InterPro" id="IPR010711">
    <property type="entry name" value="PLA2G12"/>
</dbReference>
<feature type="chain" id="PRO_5012417368" description="Phospholipase A2 domain-containing protein" evidence="1">
    <location>
        <begin position="21"/>
        <end position="312"/>
    </location>
</feature>
<evidence type="ECO:0000256" key="1">
    <source>
        <dbReference type="SAM" id="SignalP"/>
    </source>
</evidence>
<dbReference type="GO" id="GO:0006644">
    <property type="term" value="P:phospholipid metabolic process"/>
    <property type="evidence" value="ECO:0007669"/>
    <property type="project" value="InterPro"/>
</dbReference>
<dbReference type="GO" id="GO:0050482">
    <property type="term" value="P:arachidonate secretion"/>
    <property type="evidence" value="ECO:0007669"/>
    <property type="project" value="InterPro"/>
</dbReference>
<dbReference type="GO" id="GO:0016042">
    <property type="term" value="P:lipid catabolic process"/>
    <property type="evidence" value="ECO:0007669"/>
    <property type="project" value="InterPro"/>
</dbReference>
<keyword evidence="1" id="KW-0732">Signal</keyword>
<feature type="signal peptide" evidence="1">
    <location>
        <begin position="1"/>
        <end position="20"/>
    </location>
</feature>
<evidence type="ECO:0000313" key="3">
    <source>
        <dbReference type="Proteomes" id="UP000215127"/>
    </source>
</evidence>
<organism evidence="2 3">
    <name type="scientific">Zymoseptoria tritici (strain ST99CH_3D7)</name>
    <dbReference type="NCBI Taxonomy" id="1276538"/>
    <lineage>
        <taxon>Eukaryota</taxon>
        <taxon>Fungi</taxon>
        <taxon>Dikarya</taxon>
        <taxon>Ascomycota</taxon>
        <taxon>Pezizomycotina</taxon>
        <taxon>Dothideomycetes</taxon>
        <taxon>Dothideomycetidae</taxon>
        <taxon>Mycosphaerellales</taxon>
        <taxon>Mycosphaerellaceae</taxon>
        <taxon>Zymoseptoria</taxon>
    </lineage>
</organism>
<accession>A0A1X7S5L3</accession>
<dbReference type="Gene3D" id="1.20.90.10">
    <property type="entry name" value="Phospholipase A2 domain"/>
    <property type="match status" value="1"/>
</dbReference>
<dbReference type="AlphaFoldDB" id="A0A1X7S5L3"/>
<dbReference type="Pfam" id="PF06951">
    <property type="entry name" value="PLA2G12"/>
    <property type="match status" value="1"/>
</dbReference>
<dbReference type="EMBL" id="LT853701">
    <property type="protein sequence ID" value="SMQ54984.1"/>
    <property type="molecule type" value="Genomic_DNA"/>
</dbReference>
<sequence length="312" mass="34225">MGFQQLWALTVLLVLNYTAGCDVNPDSSMDTFHLVDPDMHPVVRIGNQLQLSSNNLGQEDDAPIFYFQRPASAPQGAYDLILAEHDETPPHWVARTEEGNLVLTDASTGPSGQVVNGQNLVTSVFTIDCDGAVSVIREGKHAALTARNGASVERALTAFNYGDEAFKRRATEFASLGLMLDARSLTKRDAYRCPPGSCAKTKHGARPASSNGCGPEKYYHLVPEFSFTDCCDAHDKCYDSCASPSASYCNNQFHDCMMGKCDQKYHGFSIGIRAGCKRTAQVYTNAVQGHWADVLFTKYGNERCLCKPYFCK</sequence>
<dbReference type="STRING" id="1276538.A0A1X7S5L3"/>
<protein>
    <recommendedName>
        <fullName evidence="4">Phospholipase A2 domain-containing protein</fullName>
    </recommendedName>
</protein>
<keyword evidence="3" id="KW-1185">Reference proteome</keyword>
<evidence type="ECO:0008006" key="4">
    <source>
        <dbReference type="Google" id="ProtNLM"/>
    </source>
</evidence>
<name>A0A1X7S5L3_ZYMT9</name>
<gene>
    <name evidence="2" type="ORF">ZT3D7_G10139</name>
</gene>
<dbReference type="Proteomes" id="UP000215127">
    <property type="component" value="Chromosome 10"/>
</dbReference>
<proteinExistence type="predicted"/>
<dbReference type="GO" id="GO:0005576">
    <property type="term" value="C:extracellular region"/>
    <property type="evidence" value="ECO:0007669"/>
    <property type="project" value="InterPro"/>
</dbReference>
<reference evidence="2 3" key="1">
    <citation type="submission" date="2016-06" db="EMBL/GenBank/DDBJ databases">
        <authorList>
            <person name="Kjaerup R.B."/>
            <person name="Dalgaard T.S."/>
            <person name="Juul-Madsen H.R."/>
        </authorList>
    </citation>
    <scope>NUCLEOTIDE SEQUENCE [LARGE SCALE GENOMIC DNA]</scope>
</reference>
<dbReference type="PANTHER" id="PTHR12824:SF8">
    <property type="entry name" value="GXIVSPLA2, ISOFORM A"/>
    <property type="match status" value="1"/>
</dbReference>
<dbReference type="GO" id="GO:0005509">
    <property type="term" value="F:calcium ion binding"/>
    <property type="evidence" value="ECO:0007669"/>
    <property type="project" value="InterPro"/>
</dbReference>
<dbReference type="GO" id="GO:0004623">
    <property type="term" value="F:phospholipase A2 activity"/>
    <property type="evidence" value="ECO:0007669"/>
    <property type="project" value="InterPro"/>
</dbReference>
<dbReference type="InterPro" id="IPR036444">
    <property type="entry name" value="PLipase_A2_dom_sf"/>
</dbReference>
<dbReference type="PANTHER" id="PTHR12824">
    <property type="entry name" value="GROUP XII SECRETORY PHOSPHOLIPASE A2 FAMILY MEMBER"/>
    <property type="match status" value="1"/>
</dbReference>